<dbReference type="eggNOG" id="ENOG502ZC1Y">
    <property type="taxonomic scope" value="Bacteria"/>
</dbReference>
<dbReference type="OrthoDB" id="9178924at2"/>
<dbReference type="Pfam" id="PF03573">
    <property type="entry name" value="OprD"/>
    <property type="match status" value="1"/>
</dbReference>
<keyword evidence="6" id="KW-1185">Reference proteome</keyword>
<evidence type="ECO:0000313" key="5">
    <source>
        <dbReference type="EMBL" id="KFX67761.1"/>
    </source>
</evidence>
<reference evidence="5 6" key="1">
    <citation type="journal article" date="2014" name="Genome Announc.">
        <title>Draft Genome Sequence of Petroleum Oil-Degrading Marine Bacterium Pseudomonas taeanensis Strain MS-3, Isolated from a Crude Oil-Contaminated Seashore.</title>
        <authorList>
            <person name="Lee S.Y."/>
            <person name="Kim S.H."/>
            <person name="Lee D.G."/>
            <person name="Shin S."/>
            <person name="Yun S.H."/>
            <person name="Choi C.W."/>
            <person name="Chung Y.H."/>
            <person name="Choi J.S."/>
            <person name="Kahng H.Y."/>
            <person name="Kim S.I."/>
        </authorList>
    </citation>
    <scope>NUCLEOTIDE SEQUENCE [LARGE SCALE GENOMIC DNA]</scope>
    <source>
        <strain evidence="5 6">MS-3</strain>
    </source>
</reference>
<feature type="chain" id="PRO_5001984617" description="Porin" evidence="4">
    <location>
        <begin position="29"/>
        <end position="441"/>
    </location>
</feature>
<dbReference type="EMBL" id="AWSQ01000009">
    <property type="protein sequence ID" value="KFX67761.1"/>
    <property type="molecule type" value="Genomic_DNA"/>
</dbReference>
<dbReference type="PANTHER" id="PTHR34596">
    <property type="entry name" value="CHITOPORIN"/>
    <property type="match status" value="1"/>
</dbReference>
<dbReference type="GO" id="GO:0016020">
    <property type="term" value="C:membrane"/>
    <property type="evidence" value="ECO:0007669"/>
    <property type="project" value="InterPro"/>
</dbReference>
<feature type="signal peptide" evidence="4">
    <location>
        <begin position="1"/>
        <end position="28"/>
    </location>
</feature>
<dbReference type="GO" id="GO:0015288">
    <property type="term" value="F:porin activity"/>
    <property type="evidence" value="ECO:0007669"/>
    <property type="project" value="TreeGrafter"/>
</dbReference>
<sequence length="441" mass="47895">MRSNKNKITFGQTAALTASLILPLSATALDTGGHSLELKARGIHFDRDFETDSSDRTQSALGLQLNYESPYFADVIGVGVSGYSVNKLDNSGKNTSDVLSVDNNGELHDSFGQVAQAFVKLKYQDLATAKLGRQLHKTMLLSSSGSRAVPNTFSGGSFQVMPLKGLNLYGARYNEWSSRSDSAFEAFKTDTSSDGAIDYIDNFGASYTSGPFSLNLEHLRAQDFLKKTGLVASYDFKLSAQSSLKLTGGIHTSSDDGKLFVTGSESGELDDEDVLGAKQGVTDSDNDGQGIYVAANWKLGNVELGAAVAKFDGAWIEDNFAGDHGSNPFPTGGVLADFSNDNEQVWMLSAGYDWNDHIKGLKTVVSYKDGSDAKNSANAALGEADENEWAFDLTYQVPVIKGLAVRYTYLDYHSDKTGRLDGVKEDDTDHRFYVDYTYRFF</sequence>
<dbReference type="STRING" id="1395571.TMS3_0121345"/>
<evidence type="ECO:0000256" key="2">
    <source>
        <dbReference type="ARBA" id="ARBA00022448"/>
    </source>
</evidence>
<evidence type="ECO:0000256" key="4">
    <source>
        <dbReference type="SAM" id="SignalP"/>
    </source>
</evidence>
<gene>
    <name evidence="5" type="ORF">TMS3_0121345</name>
</gene>
<dbReference type="InterPro" id="IPR023614">
    <property type="entry name" value="Porin_dom_sf"/>
</dbReference>
<evidence type="ECO:0000256" key="3">
    <source>
        <dbReference type="ARBA" id="ARBA00022729"/>
    </source>
</evidence>
<evidence type="ECO:0000313" key="6">
    <source>
        <dbReference type="Proteomes" id="UP000030063"/>
    </source>
</evidence>
<dbReference type="AlphaFoldDB" id="A0A0A1YFC8"/>
<proteinExistence type="inferred from homology"/>
<keyword evidence="3 4" id="KW-0732">Signal</keyword>
<keyword evidence="2" id="KW-0813">Transport</keyword>
<comment type="similarity">
    <text evidence="1">Belongs to the outer membrane porin (Opr) (TC 1.B.25) family.</text>
</comment>
<dbReference type="PANTHER" id="PTHR34596:SF2">
    <property type="entry name" value="CHITOPORIN"/>
    <property type="match status" value="1"/>
</dbReference>
<dbReference type="Proteomes" id="UP000030063">
    <property type="component" value="Unassembled WGS sequence"/>
</dbReference>
<dbReference type="Gene3D" id="2.40.160.10">
    <property type="entry name" value="Porin"/>
    <property type="match status" value="1"/>
</dbReference>
<dbReference type="SUPFAM" id="SSF56935">
    <property type="entry name" value="Porins"/>
    <property type="match status" value="1"/>
</dbReference>
<dbReference type="InterPro" id="IPR005318">
    <property type="entry name" value="OM_porin_bac"/>
</dbReference>
<name>A0A0A1YFC8_9PSED</name>
<evidence type="ECO:0008006" key="7">
    <source>
        <dbReference type="Google" id="ProtNLM"/>
    </source>
</evidence>
<protein>
    <recommendedName>
        <fullName evidence="7">Porin</fullName>
    </recommendedName>
</protein>
<accession>A0A0A1YFC8</accession>
<evidence type="ECO:0000256" key="1">
    <source>
        <dbReference type="ARBA" id="ARBA00009075"/>
    </source>
</evidence>
<comment type="caution">
    <text evidence="5">The sequence shown here is derived from an EMBL/GenBank/DDBJ whole genome shotgun (WGS) entry which is preliminary data.</text>
</comment>
<organism evidence="5 6">
    <name type="scientific">Pseudomonas taeanensis MS-3</name>
    <dbReference type="NCBI Taxonomy" id="1395571"/>
    <lineage>
        <taxon>Bacteria</taxon>
        <taxon>Pseudomonadati</taxon>
        <taxon>Pseudomonadota</taxon>
        <taxon>Gammaproteobacteria</taxon>
        <taxon>Pseudomonadales</taxon>
        <taxon>Pseudomonadaceae</taxon>
        <taxon>Pseudomonas</taxon>
    </lineage>
</organism>
<dbReference type="RefSeq" id="WP_025167221.1">
    <property type="nucleotide sequence ID" value="NZ_AWSQ01000009.1"/>
</dbReference>